<dbReference type="EMBL" id="LDJL01000011">
    <property type="protein sequence ID" value="KRG69126.1"/>
    <property type="molecule type" value="Genomic_DNA"/>
</dbReference>
<dbReference type="InterPro" id="IPR038258">
    <property type="entry name" value="Gp4_sf"/>
</dbReference>
<dbReference type="Proteomes" id="UP000052052">
    <property type="component" value="Unassembled WGS sequence"/>
</dbReference>
<dbReference type="PATRIC" id="fig|344882.3.peg.763"/>
<dbReference type="RefSeq" id="WP_057659273.1">
    <property type="nucleotide sequence ID" value="NZ_LDJL01000011.1"/>
</dbReference>
<proteinExistence type="predicted"/>
<dbReference type="InterPro" id="IPR020362">
    <property type="entry name" value="Tail_accessory_Gp4"/>
</dbReference>
<dbReference type="AlphaFoldDB" id="A0A0R0CIR4"/>
<name>A0A0R0CIR4_9GAMM</name>
<dbReference type="OrthoDB" id="6059049at2"/>
<dbReference type="STRING" id="344882.ABB29_11985"/>
<sequence>MTAVADIVRDALQILGVVDPNEAPEAEDEATAIRALNLMCRAWEVQGMTLGWQDVSGPGEELPAPPEAEEAIAYNLALRLRPRYGTELSADIVQQANDGLATLSAQITANTFARTEFPDLPAGVGSRFGSWRDGFFQ</sequence>
<accession>A0A0R0CIR4</accession>
<keyword evidence="2" id="KW-1185">Reference proteome</keyword>
<gene>
    <name evidence="1" type="ORF">ABB29_11985</name>
</gene>
<protein>
    <submittedName>
        <fullName evidence="1">Uncharacterized protein</fullName>
    </submittedName>
</protein>
<reference evidence="1 2" key="1">
    <citation type="submission" date="2015-05" db="EMBL/GenBank/DDBJ databases">
        <title>Genome sequencing and analysis of members of genus Stenotrophomonas.</title>
        <authorList>
            <person name="Patil P.P."/>
            <person name="Midha S."/>
            <person name="Patil P.B."/>
        </authorList>
    </citation>
    <scope>NUCLEOTIDE SEQUENCE [LARGE SCALE GENOMIC DNA]</scope>
    <source>
        <strain evidence="1 2">DSM 21858</strain>
    </source>
</reference>
<comment type="caution">
    <text evidence="1">The sequence shown here is derived from an EMBL/GenBank/DDBJ whole genome shotgun (WGS) entry which is preliminary data.</text>
</comment>
<evidence type="ECO:0000313" key="2">
    <source>
        <dbReference type="Proteomes" id="UP000052052"/>
    </source>
</evidence>
<dbReference type="Pfam" id="PF11650">
    <property type="entry name" value="P22_Tail-4"/>
    <property type="match status" value="1"/>
</dbReference>
<organism evidence="1 2">
    <name type="scientific">Pseudoxanthomonas dokdonensis</name>
    <dbReference type="NCBI Taxonomy" id="344882"/>
    <lineage>
        <taxon>Bacteria</taxon>
        <taxon>Pseudomonadati</taxon>
        <taxon>Pseudomonadota</taxon>
        <taxon>Gammaproteobacteria</taxon>
        <taxon>Lysobacterales</taxon>
        <taxon>Lysobacteraceae</taxon>
        <taxon>Pseudoxanthomonas</taxon>
    </lineage>
</organism>
<evidence type="ECO:0000313" key="1">
    <source>
        <dbReference type="EMBL" id="KRG69126.1"/>
    </source>
</evidence>
<dbReference type="Gene3D" id="1.10.3230.20">
    <property type="entry name" value="P22 tail accessory factor (Gp4)"/>
    <property type="match status" value="1"/>
</dbReference>